<gene>
    <name evidence="1" type="primary">CDHM1_gp54</name>
</gene>
<keyword evidence="2" id="KW-1185">Reference proteome</keyword>
<reference evidence="1 2" key="1">
    <citation type="submission" date="2013-10" db="EMBL/GenBank/DDBJ databases">
        <authorList>
            <person name="Hargreaves K."/>
        </authorList>
    </citation>
    <scope>NUCLEOTIDE SEQUENCE [LARGE SCALE GENOMIC DNA]</scope>
</reference>
<dbReference type="GeneID" id="19488062"/>
<proteinExistence type="predicted"/>
<organism evidence="1 2">
    <name type="scientific">Clostridium phage CDMH1</name>
    <dbReference type="NCBI Taxonomy" id="1411095"/>
    <lineage>
        <taxon>Viruses</taxon>
        <taxon>Duplodnaviria</taxon>
        <taxon>Heunggongvirae</taxon>
        <taxon>Uroviricota</taxon>
        <taxon>Caudoviricetes</taxon>
        <taxon>Yongloolinvirus</taxon>
        <taxon>Yongloolinvirus CDMH1</taxon>
    </lineage>
</organism>
<protein>
    <submittedName>
        <fullName evidence="1">Uncharacterized protein</fullName>
    </submittedName>
</protein>
<dbReference type="Proteomes" id="UP000019740">
    <property type="component" value="Segment"/>
</dbReference>
<evidence type="ECO:0000313" key="2">
    <source>
        <dbReference type="Proteomes" id="UP000019740"/>
    </source>
</evidence>
<reference evidence="1 2" key="2">
    <citation type="submission" date="2014-03" db="EMBL/GenBank/DDBJ databases">
        <title>What does the talking?: Quorum sensing signalling genes discovered in a bacteriophage genome.</title>
        <authorList>
            <person name="Hargreaves K.R."/>
            <person name="Kropinski A.M."/>
            <person name="Clokie M.R.J."/>
        </authorList>
    </citation>
    <scope>NUCLEOTIDE SEQUENCE [LARGE SCALE GENOMIC DNA]</scope>
</reference>
<sequence length="66" mass="8052">MRIIYKNKIYKVEQDKVLFRITYYDEQKNNRKFNNNKKVKRSAVTRNIELVNLYLPSSLKIKGEEK</sequence>
<dbReference type="EMBL" id="HG531805">
    <property type="protein sequence ID" value="CDI66674.1"/>
    <property type="molecule type" value="Genomic_DNA"/>
</dbReference>
<dbReference type="KEGG" id="vg:19488062"/>
<name>X5JAJ9_9CAUD</name>
<accession>X5JAJ9</accession>
<dbReference type="RefSeq" id="YP_009032196.1">
    <property type="nucleotide sequence ID" value="NC_024144.1"/>
</dbReference>
<evidence type="ECO:0000313" key="1">
    <source>
        <dbReference type="EMBL" id="CDI66674.1"/>
    </source>
</evidence>